<reference evidence="15 16" key="1">
    <citation type="journal article" date="2013" name="BMC Genomics">
        <title>Comparative genomics of Campylobacter concisus isolates reveals genetic diversity and provides insights into disease association.</title>
        <authorList>
            <person name="Deshpande N.P."/>
            <person name="Kaakoush N.O."/>
            <person name="Wilkins M.R."/>
            <person name="Mitchell H.M."/>
        </authorList>
    </citation>
    <scope>NUCLEOTIDE SEQUENCE [LARGE SCALE GENOMIC DNA]</scope>
    <source>
        <strain evidence="15 16">ATCC 51562</strain>
    </source>
</reference>
<dbReference type="GO" id="GO:0038023">
    <property type="term" value="F:signaling receptor activity"/>
    <property type="evidence" value="ECO:0007669"/>
    <property type="project" value="InterPro"/>
</dbReference>
<feature type="domain" description="TonB-dependent receptor plug" evidence="14">
    <location>
        <begin position="52"/>
        <end position="149"/>
    </location>
</feature>
<comment type="caution">
    <text evidence="15">The sequence shown here is derived from an EMBL/GenBank/DDBJ whole genome shotgun (WGS) entry which is preliminary data.</text>
</comment>
<feature type="domain" description="TonB-dependent receptor-like beta-barrel" evidence="13">
    <location>
        <begin position="221"/>
        <end position="678"/>
    </location>
</feature>
<keyword evidence="12" id="KW-0732">Signal</keyword>
<dbReference type="Pfam" id="PF07715">
    <property type="entry name" value="Plug"/>
    <property type="match status" value="1"/>
</dbReference>
<evidence type="ECO:0000256" key="11">
    <source>
        <dbReference type="RuleBase" id="RU003357"/>
    </source>
</evidence>
<comment type="similarity">
    <text evidence="2 10 11">Belongs to the TonB-dependent receptor family.</text>
</comment>
<evidence type="ECO:0000256" key="12">
    <source>
        <dbReference type="SAM" id="SignalP"/>
    </source>
</evidence>
<dbReference type="InterPro" id="IPR010105">
    <property type="entry name" value="TonB_sidphr_rcpt"/>
</dbReference>
<dbReference type="GO" id="GO:0015344">
    <property type="term" value="F:siderophore uptake transmembrane transporter activity"/>
    <property type="evidence" value="ECO:0007669"/>
    <property type="project" value="TreeGrafter"/>
</dbReference>
<proteinExistence type="inferred from homology"/>
<dbReference type="Gene3D" id="2.170.130.10">
    <property type="entry name" value="TonB-dependent receptor, plug domain"/>
    <property type="match status" value="1"/>
</dbReference>
<evidence type="ECO:0000259" key="13">
    <source>
        <dbReference type="Pfam" id="PF00593"/>
    </source>
</evidence>
<dbReference type="RefSeq" id="WP_021091608.1">
    <property type="nucleotide sequence ID" value="NZ_ANNI01000009.1"/>
</dbReference>
<dbReference type="AlphaFoldDB" id="U2F5E0"/>
<name>U2F5E0_9BACT</name>
<keyword evidence="8 15" id="KW-0675">Receptor</keyword>
<dbReference type="GO" id="GO:0009279">
    <property type="term" value="C:cell outer membrane"/>
    <property type="evidence" value="ECO:0007669"/>
    <property type="project" value="UniProtKB-SubCell"/>
</dbReference>
<evidence type="ECO:0000256" key="4">
    <source>
        <dbReference type="ARBA" id="ARBA00022452"/>
    </source>
</evidence>
<dbReference type="PANTHER" id="PTHR32552:SF85">
    <property type="entry name" value="BLL7968 PROTEIN"/>
    <property type="match status" value="1"/>
</dbReference>
<sequence>MNKFRISAVLCFAISALNATDVSLDGISVEDSADDGYRATTSEVGKTNTPILEIPQTVNVVTQQQLKDKKPENLMESLQNVSGVSYANTTSGNFDAALKRGFGGGRDGSIMRNGVSAGVTHNFNATVQSVEVLKGPASLLYGVQDAGGIINLVTKKPLYENSNEIWLGTGNKKYRDFGFDSTGALGESGFAYRFIFDWSGKDYWREYGEYKNLLIAPSISYKGDDYRIDAAYSHTKYTDPADRGMYMLESGQILDIDKKIRLDEPFNEIDGKVDTFDLSFEKNFGENWLLKGAYAFSRSLHEYGQARIMNINLASGIAKRRMEWYEDFEHKTHAGSLTLNGIVETGSITHNLLFGVDAKEYLRQRPEARQIEANDARNNINIYSPIYGRVTADDIKSRGASKKTQYHKLKTIGTYAQDSINLTDSLIFVAGLRYEYYNQIVGDQNRYAARPVPFTKSIDKSGGKLLYNVGLLYLLTPEWSVYTSHSQSFKPQTSIGSKGAVSLEPEEGKSIEFGTKFQNNSITAMAALFNIDKKNIINNVNNISYTSGKANSRGVEFDFNGRITDGLSVSSSYTYTKTKLKEDRNMAWKVGKPLEATPKHQASLFANYDFTHLGVKGLRIGGGARYFGSWYTYNQQNSSAAYGSFYKLPHAITYDAFVSYTTKISGYETNFAFNVKNLTDKLYYVTASSGTDSSVLPITPGYARQFMLTASVKF</sequence>
<evidence type="ECO:0000256" key="8">
    <source>
        <dbReference type="ARBA" id="ARBA00023170"/>
    </source>
</evidence>
<evidence type="ECO:0000313" key="16">
    <source>
        <dbReference type="Proteomes" id="UP000016627"/>
    </source>
</evidence>
<dbReference type="CDD" id="cd01347">
    <property type="entry name" value="ligand_gated_channel"/>
    <property type="match status" value="1"/>
</dbReference>
<dbReference type="PANTHER" id="PTHR32552">
    <property type="entry name" value="FERRICHROME IRON RECEPTOR-RELATED"/>
    <property type="match status" value="1"/>
</dbReference>
<keyword evidence="3 10" id="KW-0813">Transport</keyword>
<keyword evidence="7 10" id="KW-0472">Membrane</keyword>
<evidence type="ECO:0000313" key="15">
    <source>
        <dbReference type="EMBL" id="ERJ25135.1"/>
    </source>
</evidence>
<dbReference type="NCBIfam" id="TIGR01783">
    <property type="entry name" value="TonB-siderophor"/>
    <property type="match status" value="1"/>
</dbReference>
<dbReference type="InterPro" id="IPR000531">
    <property type="entry name" value="Beta-barrel_TonB"/>
</dbReference>
<keyword evidence="6 11" id="KW-0798">TonB box</keyword>
<dbReference type="InterPro" id="IPR039426">
    <property type="entry name" value="TonB-dep_rcpt-like"/>
</dbReference>
<dbReference type="PROSITE" id="PS52016">
    <property type="entry name" value="TONB_DEPENDENT_REC_3"/>
    <property type="match status" value="1"/>
</dbReference>
<keyword evidence="9 10" id="KW-0998">Cell outer membrane</keyword>
<evidence type="ECO:0000256" key="3">
    <source>
        <dbReference type="ARBA" id="ARBA00022448"/>
    </source>
</evidence>
<dbReference type="eggNOG" id="COG4774">
    <property type="taxonomic scope" value="Bacteria"/>
</dbReference>
<comment type="subcellular location">
    <subcellularLocation>
        <location evidence="1 10">Cell outer membrane</location>
        <topology evidence="1 10">Multi-pass membrane protein</topology>
    </subcellularLocation>
</comment>
<evidence type="ECO:0000259" key="14">
    <source>
        <dbReference type="Pfam" id="PF07715"/>
    </source>
</evidence>
<dbReference type="GO" id="GO:0015891">
    <property type="term" value="P:siderophore transport"/>
    <property type="evidence" value="ECO:0007669"/>
    <property type="project" value="InterPro"/>
</dbReference>
<feature type="chain" id="PRO_5004627418" evidence="12">
    <location>
        <begin position="20"/>
        <end position="714"/>
    </location>
</feature>
<feature type="signal peptide" evidence="12">
    <location>
        <begin position="1"/>
        <end position="19"/>
    </location>
</feature>
<protein>
    <submittedName>
        <fullName evidence="15">Ferrichrome-iron receptor</fullName>
    </submittedName>
</protein>
<evidence type="ECO:0000256" key="5">
    <source>
        <dbReference type="ARBA" id="ARBA00022692"/>
    </source>
</evidence>
<evidence type="ECO:0000256" key="1">
    <source>
        <dbReference type="ARBA" id="ARBA00004571"/>
    </source>
</evidence>
<evidence type="ECO:0000256" key="7">
    <source>
        <dbReference type="ARBA" id="ARBA00023136"/>
    </source>
</evidence>
<dbReference type="EMBL" id="ANNI01000009">
    <property type="protein sequence ID" value="ERJ25135.1"/>
    <property type="molecule type" value="Genomic_DNA"/>
</dbReference>
<accession>U2F5E0</accession>
<dbReference type="Gene3D" id="2.40.170.20">
    <property type="entry name" value="TonB-dependent receptor, beta-barrel domain"/>
    <property type="match status" value="1"/>
</dbReference>
<dbReference type="PATRIC" id="fig|1242969.3.peg.1794"/>
<dbReference type="InterPro" id="IPR037066">
    <property type="entry name" value="Plug_dom_sf"/>
</dbReference>
<keyword evidence="5 10" id="KW-0812">Transmembrane</keyword>
<dbReference type="InterPro" id="IPR036942">
    <property type="entry name" value="Beta-barrel_TonB_sf"/>
</dbReference>
<dbReference type="SUPFAM" id="SSF56935">
    <property type="entry name" value="Porins"/>
    <property type="match status" value="1"/>
</dbReference>
<evidence type="ECO:0000256" key="10">
    <source>
        <dbReference type="PROSITE-ProRule" id="PRU01360"/>
    </source>
</evidence>
<evidence type="ECO:0000256" key="6">
    <source>
        <dbReference type="ARBA" id="ARBA00023077"/>
    </source>
</evidence>
<keyword evidence="4 10" id="KW-1134">Transmembrane beta strand</keyword>
<evidence type="ECO:0000256" key="9">
    <source>
        <dbReference type="ARBA" id="ARBA00023237"/>
    </source>
</evidence>
<organism evidence="15 16">
    <name type="scientific">Campylobacter concisus ATCC 51562</name>
    <dbReference type="NCBI Taxonomy" id="1242969"/>
    <lineage>
        <taxon>Bacteria</taxon>
        <taxon>Pseudomonadati</taxon>
        <taxon>Campylobacterota</taxon>
        <taxon>Epsilonproteobacteria</taxon>
        <taxon>Campylobacterales</taxon>
        <taxon>Campylobacteraceae</taxon>
        <taxon>Campylobacter</taxon>
    </lineage>
</organism>
<dbReference type="InterPro" id="IPR012910">
    <property type="entry name" value="Plug_dom"/>
</dbReference>
<gene>
    <name evidence="15" type="ORF">ATCC51562_718</name>
</gene>
<dbReference type="Proteomes" id="UP000016627">
    <property type="component" value="Unassembled WGS sequence"/>
</dbReference>
<dbReference type="Pfam" id="PF00593">
    <property type="entry name" value="TonB_dep_Rec_b-barrel"/>
    <property type="match status" value="1"/>
</dbReference>
<evidence type="ECO:0000256" key="2">
    <source>
        <dbReference type="ARBA" id="ARBA00009810"/>
    </source>
</evidence>